<accession>A0A2D0PCA4</accession>
<reference evidence="3" key="2">
    <citation type="submission" date="2017-10" db="EMBL/GenBank/DDBJ databases">
        <title>Unravelling the molecular evolution of spider venoms.</title>
        <authorList>
            <person name="Pineda S."/>
        </authorList>
    </citation>
    <scope>NUCLEOTIDE SEQUENCE</scope>
</reference>
<dbReference type="InterPro" id="IPR001283">
    <property type="entry name" value="CRISP-related"/>
</dbReference>
<dbReference type="Gene3D" id="3.40.33.10">
    <property type="entry name" value="CAP"/>
    <property type="match status" value="1"/>
</dbReference>
<dbReference type="PRINTS" id="PR00838">
    <property type="entry name" value="V5ALLERGEN"/>
</dbReference>
<dbReference type="CDD" id="cd05380">
    <property type="entry name" value="CAP_euk"/>
    <property type="match status" value="1"/>
</dbReference>
<dbReference type="PROSITE" id="PS01010">
    <property type="entry name" value="CRISP_2"/>
    <property type="match status" value="1"/>
</dbReference>
<proteinExistence type="predicted"/>
<dbReference type="PRINTS" id="PR00837">
    <property type="entry name" value="V5TPXLIKE"/>
</dbReference>
<reference evidence="3" key="1">
    <citation type="submission" date="2017-05" db="EMBL/GenBank/DDBJ databases">
        <authorList>
            <person name="Song R."/>
            <person name="Chenine A.L."/>
            <person name="Ruprecht R.M."/>
        </authorList>
    </citation>
    <scope>NUCLEOTIDE SEQUENCE</scope>
</reference>
<dbReference type="Pfam" id="PF00188">
    <property type="entry name" value="CAP"/>
    <property type="match status" value="1"/>
</dbReference>
<dbReference type="SMART" id="SM00198">
    <property type="entry name" value="SCP"/>
    <property type="match status" value="1"/>
</dbReference>
<dbReference type="InterPro" id="IPR014044">
    <property type="entry name" value="CAP_dom"/>
</dbReference>
<dbReference type="InterPro" id="IPR018244">
    <property type="entry name" value="Allrgn_V5/Tpx1_CS"/>
</dbReference>
<organism evidence="3">
    <name type="scientific">Eresus cinnaberinus</name>
    <name type="common">Ladybird spider</name>
    <name type="synonym">Eresus kollari</name>
    <dbReference type="NCBI Taxonomy" id="175337"/>
    <lineage>
        <taxon>Eukaryota</taxon>
        <taxon>Metazoa</taxon>
        <taxon>Ecdysozoa</taxon>
        <taxon>Arthropoda</taxon>
        <taxon>Chelicerata</taxon>
        <taxon>Arachnida</taxon>
        <taxon>Araneae</taxon>
        <taxon>Araneomorphae</taxon>
        <taxon>Entelegynae</taxon>
        <taxon>Eresoidea</taxon>
        <taxon>Eresidae</taxon>
        <taxon>Eresus</taxon>
    </lineage>
</organism>
<evidence type="ECO:0000313" key="3">
    <source>
        <dbReference type="EMBL" id="SNX35559.1"/>
    </source>
</evidence>
<dbReference type="AlphaFoldDB" id="A0A2D0PCA4"/>
<evidence type="ECO:0000259" key="2">
    <source>
        <dbReference type="SMART" id="SM00198"/>
    </source>
</evidence>
<feature type="chain" id="PRO_5012700206" evidence="1">
    <location>
        <begin position="22"/>
        <end position="254"/>
    </location>
</feature>
<dbReference type="SUPFAM" id="SSF55797">
    <property type="entry name" value="PR-1-like"/>
    <property type="match status" value="1"/>
</dbReference>
<keyword evidence="1" id="KW-0732">Signal</keyword>
<sequence>MATSFIAILSAFVLVLGFIECGRCPYEKFSPNHSFCKPPNPRCNILERGVGAGDKQRILRLHNQYRAKVAGGEETQAGGLPQAANMLEMVWDDELAAIAQKHAEQCQPGHDCYECRQVDRFMVGQNFYLGMNYEPPKKQAWDMVMKSFYDEVSMFQRSYIKPYVFGSYGHFTQVVWAATWKVGCGYVLYKEGEYYNSFFVCNYGPTGNWFDGEMYKVGRTCSACPEGSCCGAECSQKYNVIPKYSKLCMMVKGN</sequence>
<dbReference type="GO" id="GO:0005576">
    <property type="term" value="C:extracellular region"/>
    <property type="evidence" value="ECO:0007669"/>
    <property type="project" value="InterPro"/>
</dbReference>
<feature type="signal peptide" evidence="1">
    <location>
        <begin position="1"/>
        <end position="21"/>
    </location>
</feature>
<dbReference type="PROSITE" id="PS01009">
    <property type="entry name" value="CRISP_1"/>
    <property type="match status" value="1"/>
</dbReference>
<dbReference type="InterPro" id="IPR002413">
    <property type="entry name" value="V5_allergen-like"/>
</dbReference>
<dbReference type="PANTHER" id="PTHR10334">
    <property type="entry name" value="CYSTEINE-RICH SECRETORY PROTEIN-RELATED"/>
    <property type="match status" value="1"/>
</dbReference>
<feature type="domain" description="SCP" evidence="2">
    <location>
        <begin position="53"/>
        <end position="211"/>
    </location>
</feature>
<dbReference type="EMBL" id="HAHE01000308">
    <property type="protein sequence ID" value="SNX35559.1"/>
    <property type="molecule type" value="Transcribed_RNA"/>
</dbReference>
<name>A0A2D0PCA4_ERECI</name>
<evidence type="ECO:0000256" key="1">
    <source>
        <dbReference type="SAM" id="SignalP"/>
    </source>
</evidence>
<protein>
    <submittedName>
        <fullName evidence="3">U14-Eretoxin-Ek1b_1</fullName>
    </submittedName>
</protein>
<dbReference type="InterPro" id="IPR035940">
    <property type="entry name" value="CAP_sf"/>
</dbReference>